<feature type="region of interest" description="Disordered" evidence="1">
    <location>
        <begin position="234"/>
        <end position="253"/>
    </location>
</feature>
<dbReference type="SMART" id="SM00164">
    <property type="entry name" value="TBC"/>
    <property type="match status" value="1"/>
</dbReference>
<evidence type="ECO:0000259" key="3">
    <source>
        <dbReference type="PROSITE" id="PS50086"/>
    </source>
</evidence>
<dbReference type="Pfam" id="PF00169">
    <property type="entry name" value="PH"/>
    <property type="match status" value="1"/>
</dbReference>
<dbReference type="CDD" id="cd01265">
    <property type="entry name" value="PH_TBC1D2A"/>
    <property type="match status" value="1"/>
</dbReference>
<dbReference type="WBParaSite" id="TREG1_32560.3">
    <property type="protein sequence ID" value="TREG1_32560.3"/>
    <property type="gene ID" value="TREG1_32560"/>
</dbReference>
<dbReference type="PROSITE" id="PS50003">
    <property type="entry name" value="PH_DOMAIN"/>
    <property type="match status" value="1"/>
</dbReference>
<dbReference type="SUPFAM" id="SSF47923">
    <property type="entry name" value="Ypt/Rab-GAP domain of gyp1p"/>
    <property type="match status" value="2"/>
</dbReference>
<name>A0AA85JNI8_TRIRE</name>
<dbReference type="SUPFAM" id="SSF50978">
    <property type="entry name" value="WD40 repeat-like"/>
    <property type="match status" value="1"/>
</dbReference>
<evidence type="ECO:0000313" key="5">
    <source>
        <dbReference type="WBParaSite" id="TREG1_32560.1"/>
    </source>
</evidence>
<feature type="region of interest" description="Disordered" evidence="1">
    <location>
        <begin position="455"/>
        <end position="480"/>
    </location>
</feature>
<dbReference type="SUPFAM" id="SSF50729">
    <property type="entry name" value="PH domain-like"/>
    <property type="match status" value="1"/>
</dbReference>
<feature type="compositionally biased region" description="Polar residues" evidence="1">
    <location>
        <begin position="1413"/>
        <end position="1422"/>
    </location>
</feature>
<dbReference type="Proteomes" id="UP000050795">
    <property type="component" value="Unassembled WGS sequence"/>
</dbReference>
<dbReference type="PANTHER" id="PTHR47219:SF20">
    <property type="entry name" value="TBC1 DOMAIN FAMILY MEMBER 2B"/>
    <property type="match status" value="1"/>
</dbReference>
<feature type="compositionally biased region" description="Acidic residues" evidence="1">
    <location>
        <begin position="349"/>
        <end position="358"/>
    </location>
</feature>
<evidence type="ECO:0008006" key="7">
    <source>
        <dbReference type="Google" id="ProtNLM"/>
    </source>
</evidence>
<reference evidence="4" key="1">
    <citation type="submission" date="2022-06" db="EMBL/GenBank/DDBJ databases">
        <authorList>
            <person name="Berger JAMES D."/>
            <person name="Berger JAMES D."/>
        </authorList>
    </citation>
    <scope>NUCLEOTIDE SEQUENCE [LARGE SCALE GENOMIC DNA]</scope>
</reference>
<dbReference type="GO" id="GO:0005096">
    <property type="term" value="F:GTPase activator activity"/>
    <property type="evidence" value="ECO:0007669"/>
    <property type="project" value="TreeGrafter"/>
</dbReference>
<dbReference type="Gene3D" id="1.10.472.80">
    <property type="entry name" value="Ypt/Rab-GAP domain of gyp1p, domain 3"/>
    <property type="match status" value="1"/>
</dbReference>
<sequence length="1549" mass="178045">MSSWQRLSGYLNSKPTGPPLVNNASDIAAYFESAFKRLKGSQRQWYVFEESTLKLLAYRNELEAAIPDKEPLKVINIHGAVFHIDPAEHNQFSIMSDGKEHILQAETEEAMLLWLHVLQTRRNEAVQTSTPSTPVTNDDSLSDYKLFRQSSMIKMQTPIPTRMSTSSPFDTNDLNMSGSVQPRSKSIMLSRQDSSDVSNEMLSSPDYASVLFHSSWASNNEAVTRSLQLNHINNDNINNNNNMNMDNNNNNIKSQNRLSLSRSRSYDAELLKRHSTINAPHTTTNINTTTTNNNNNNNTNGTTNSNESNSIDKSAITSLRHSKSNSHVHSRMDQSPKSNFRRGILNAPIEEEENEDAINDDKLNEKKSPLRETSEKNNDNNKNNTNLICVNGKEENNSLEDKTEINQSTNKTMPKRELVTENKVFSVEEIYQQDGQMTNANFTGSDKNEKVIKRKISNTTPNSDLGESTTLKKNEKPRRSLKKTCSLSESDVQELEQTAAFTRQNSLPESYCTSSMLAKYQSSIILQNPLIYNDNDMDYESTCTQNGYVRELKAQLQAALDREACLRQMLASREAGMREIDQKVESLENTEVRGNHFTLPKNISATKLRDMIEDYDQKQRILNRKNQFLIAEIRELATIKHMFTDHANKMTKYIQRLNMEGCKWRREYVKLLQACLGATQTDPHHRLMFSDYGKDRYKALISELLDEARRKDPSLPSMIKPKNADYHVDYYGFKHSYLNETSIIHYGCQQLYDFYTRQLSGADENVIRWTELLAQANRELTRADLEGLCRSGVPIQYREGVWRMLIHGELHQLMQIKGPLYYNGLLEEFSENTLAAQHRRQISLDLLRTMPNNVQFDNIDAPGVQKLQEVLQAYSIHNSKIGYCQGMNFLAAVALLFLKKEDAFWCLIAILERFLPENYFNSGLIDAQVDQLVLKEIVNEKLPRLSNHLKRMGIDISAVTLNWFLAVFYDSVPFETLIRIWDVFLLEGSESLFRFAVAVLKRNQDMLLEQTDTISFWKCLKAATRLTYDVDGLIKTAFEELRPFPKPQLIAARRAYHYDILSKKMFEKKGYWQNVMKDSADEYATDNGHRIIQRRRSNKESRAVIQAITFYDDEHLWICHGDKSYSQISEVVVPTNCMQSIGYELDSRVSCIWAFSNEIILLGMMSKQLCAYSVSQNAKLWQIPIHDSVMDLTSAYFPHDHTNKVYAGLTNGELVVIENVGHEEPLDSLYYITISFIPISSVLLARHQLWCASGNSIFIFHAKTMDFYKQISISNNPLDVILKLCLDEHGIWIAVRGSSVIELWDPNRLTRILLFNIANETYLSRRPEEEYAFNHQRVTVILSYEETVWIGTGMGEVLVYQVKTYEKLEDQKSPAEVKLFKSKRSMSFSNEMEVNSDRMGKALTENKRCPSNPDISPSSESNAPEPLFYPLRQDSLILDEVVNLSYVYKMNKIVRSKVSETPVRFLVMKKVRDSNTLIISCSTYFNDDDAVLKWQRDKNDSSVWTNEPIYVFDRESRSLRLPAYMRNSLCLQMHGKKSIVMNRPPVVST</sequence>
<feature type="domain" description="PH" evidence="2">
    <location>
        <begin position="4"/>
        <end position="123"/>
    </location>
</feature>
<dbReference type="PANTHER" id="PTHR47219">
    <property type="entry name" value="RAB GTPASE-ACTIVATING PROTEIN 1-LIKE"/>
    <property type="match status" value="1"/>
</dbReference>
<dbReference type="Gene3D" id="2.30.29.30">
    <property type="entry name" value="Pleckstrin-homology domain (PH domain)/Phosphotyrosine-binding domain (PTB)"/>
    <property type="match status" value="1"/>
</dbReference>
<dbReference type="InterPro" id="IPR056602">
    <property type="entry name" value="Beta-prop_LRRK2"/>
</dbReference>
<dbReference type="WBParaSite" id="TREG1_32560.1">
    <property type="protein sequence ID" value="TREG1_32560.1"/>
    <property type="gene ID" value="TREG1_32560"/>
</dbReference>
<dbReference type="InterPro" id="IPR000195">
    <property type="entry name" value="Rab-GAP-TBC_dom"/>
</dbReference>
<dbReference type="InterPro" id="IPR050302">
    <property type="entry name" value="Rab_GAP_TBC_domain"/>
</dbReference>
<feature type="region of interest" description="Disordered" evidence="1">
    <location>
        <begin position="274"/>
        <end position="386"/>
    </location>
</feature>
<dbReference type="Pfam" id="PF00566">
    <property type="entry name" value="RabGAP-TBC"/>
    <property type="match status" value="1"/>
</dbReference>
<evidence type="ECO:0000313" key="6">
    <source>
        <dbReference type="WBParaSite" id="TREG1_32560.3"/>
    </source>
</evidence>
<dbReference type="InterPro" id="IPR036322">
    <property type="entry name" value="WD40_repeat_dom_sf"/>
</dbReference>
<evidence type="ECO:0000256" key="1">
    <source>
        <dbReference type="SAM" id="MobiDB-lite"/>
    </source>
</evidence>
<evidence type="ECO:0000313" key="4">
    <source>
        <dbReference type="Proteomes" id="UP000050795"/>
    </source>
</evidence>
<feature type="compositionally biased region" description="Basic and acidic residues" evidence="1">
    <location>
        <begin position="359"/>
        <end position="379"/>
    </location>
</feature>
<dbReference type="SMART" id="SM00233">
    <property type="entry name" value="PH"/>
    <property type="match status" value="1"/>
</dbReference>
<feature type="domain" description="Rab-GAP TBC" evidence="3">
    <location>
        <begin position="792"/>
        <end position="988"/>
    </location>
</feature>
<organism evidence="4 6">
    <name type="scientific">Trichobilharzia regenti</name>
    <name type="common">Nasal bird schistosome</name>
    <dbReference type="NCBI Taxonomy" id="157069"/>
    <lineage>
        <taxon>Eukaryota</taxon>
        <taxon>Metazoa</taxon>
        <taxon>Spiralia</taxon>
        <taxon>Lophotrochozoa</taxon>
        <taxon>Platyhelminthes</taxon>
        <taxon>Trematoda</taxon>
        <taxon>Digenea</taxon>
        <taxon>Strigeidida</taxon>
        <taxon>Schistosomatoidea</taxon>
        <taxon>Schistosomatidae</taxon>
        <taxon>Trichobilharzia</taxon>
    </lineage>
</organism>
<dbReference type="PROSITE" id="PS50086">
    <property type="entry name" value="TBC_RABGAP"/>
    <property type="match status" value="1"/>
</dbReference>
<proteinExistence type="predicted"/>
<dbReference type="Gene3D" id="1.10.8.270">
    <property type="entry name" value="putative rabgap domain of human tbc1 domain family member 14 like domains"/>
    <property type="match status" value="1"/>
</dbReference>
<feature type="compositionally biased region" description="Polar residues" evidence="1">
    <location>
        <begin position="457"/>
        <end position="469"/>
    </location>
</feature>
<dbReference type="GO" id="GO:0031267">
    <property type="term" value="F:small GTPase binding"/>
    <property type="evidence" value="ECO:0007669"/>
    <property type="project" value="TreeGrafter"/>
</dbReference>
<accession>A0AA85JNI8</accession>
<dbReference type="InterPro" id="IPR011993">
    <property type="entry name" value="PH-like_dom_sf"/>
</dbReference>
<feature type="region of interest" description="Disordered" evidence="1">
    <location>
        <begin position="1404"/>
        <end position="1424"/>
    </location>
</feature>
<dbReference type="InterPro" id="IPR001849">
    <property type="entry name" value="PH_domain"/>
</dbReference>
<dbReference type="FunFam" id="1.10.8.270:FF:000026">
    <property type="entry name" value="TBC (Tre-2/Bub2/Cdc16) domain family"/>
    <property type="match status" value="1"/>
</dbReference>
<reference evidence="5 6" key="2">
    <citation type="submission" date="2023-11" db="UniProtKB">
        <authorList>
            <consortium name="WormBaseParasite"/>
        </authorList>
    </citation>
    <scope>IDENTIFICATION</scope>
</reference>
<feature type="compositionally biased region" description="Basic residues" evidence="1">
    <location>
        <begin position="320"/>
        <end position="329"/>
    </location>
</feature>
<dbReference type="InterPro" id="IPR035969">
    <property type="entry name" value="Rab-GAP_TBC_sf"/>
</dbReference>
<evidence type="ECO:0000259" key="2">
    <source>
        <dbReference type="PROSITE" id="PS50003"/>
    </source>
</evidence>
<feature type="compositionally biased region" description="Low complexity" evidence="1">
    <location>
        <begin position="282"/>
        <end position="309"/>
    </location>
</feature>
<protein>
    <recommendedName>
        <fullName evidence="7">TBC1 domain family member 2B</fullName>
    </recommendedName>
</protein>
<keyword evidence="4" id="KW-1185">Reference proteome</keyword>
<dbReference type="Pfam" id="PF23748">
    <property type="entry name" value="Beta-prop_LRRK2"/>
    <property type="match status" value="1"/>
</dbReference>